<dbReference type="eggNOG" id="COG0834">
    <property type="taxonomic scope" value="Bacteria"/>
</dbReference>
<dbReference type="SMART" id="SM00062">
    <property type="entry name" value="PBPb"/>
    <property type="match status" value="1"/>
</dbReference>
<dbReference type="InterPro" id="IPR022455">
    <property type="entry name" value="Methanol_oxidation_MoxJ"/>
</dbReference>
<proteinExistence type="predicted"/>
<name>D5MI79_METO1</name>
<evidence type="ECO:0000313" key="5">
    <source>
        <dbReference type="Proteomes" id="UP000006898"/>
    </source>
</evidence>
<evidence type="ECO:0000313" key="4">
    <source>
        <dbReference type="EMBL" id="CBE67229.1"/>
    </source>
</evidence>
<evidence type="ECO:0000259" key="3">
    <source>
        <dbReference type="SMART" id="SM00062"/>
    </source>
</evidence>
<dbReference type="HOGENOM" id="CLU_056715_0_0_0"/>
<dbReference type="Proteomes" id="UP000006898">
    <property type="component" value="Chromosome"/>
</dbReference>
<organism evidence="4 5">
    <name type="scientific">Methylomirabilis oxygeniifera</name>
    <dbReference type="NCBI Taxonomy" id="671143"/>
    <lineage>
        <taxon>Bacteria</taxon>
        <taxon>Candidatus Methylomirabilota</taxon>
        <taxon>Candidatus Methylomirabilia</taxon>
        <taxon>Candidatus Methylomirabilales</taxon>
        <taxon>Candidatus Methylomirabilaceae</taxon>
        <taxon>Candidatus Methylomirabilis</taxon>
    </lineage>
</organism>
<dbReference type="GO" id="GO:0042597">
    <property type="term" value="C:periplasmic space"/>
    <property type="evidence" value="ECO:0007669"/>
    <property type="project" value="InterPro"/>
</dbReference>
<dbReference type="EMBL" id="FP565575">
    <property type="protein sequence ID" value="CBE67229.1"/>
    <property type="molecule type" value="Genomic_DNA"/>
</dbReference>
<evidence type="ECO:0000256" key="1">
    <source>
        <dbReference type="ARBA" id="ARBA00022729"/>
    </source>
</evidence>
<dbReference type="NCBIfam" id="TIGR03870">
    <property type="entry name" value="ABC_MoxJ"/>
    <property type="match status" value="1"/>
</dbReference>
<evidence type="ECO:0000256" key="2">
    <source>
        <dbReference type="SAM" id="SignalP"/>
    </source>
</evidence>
<keyword evidence="1 2" id="KW-0732">Signal</keyword>
<dbReference type="InterPro" id="IPR001638">
    <property type="entry name" value="Solute-binding_3/MltF_N"/>
</dbReference>
<dbReference type="PANTHER" id="PTHR35936">
    <property type="entry name" value="MEMBRANE-BOUND LYTIC MUREIN TRANSGLYCOSYLASE F"/>
    <property type="match status" value="1"/>
</dbReference>
<sequence>MMRRGLALLFATITVGPAGWLASSPPAGADQTTAISAPLKVCSAADELPYSNEKLEGFENRIAVVIGEELRRPIEHVWWKDPRFYIRDLLEAGACDITIGIDAGNPRVLSSQPYYRSGYVFIYRKDKGISISDWNSPILKTATIAVVPGTPAETMLKQIDRYYELFNYLMSLVDYKSRRNQYVKYDPARLVQEVISGRADVAVLWGPSAARYVRQSSIPLEMVMIPDRATRTDGEPVPHHYDTSLGVRKEDQGLLNQLNDALVRRRGEIETILKAEGIPALPLTSNRLTAAEGGVAQR</sequence>
<dbReference type="STRING" id="671143.DAMO_0113"/>
<dbReference type="GO" id="GO:0046170">
    <property type="term" value="P:methanol catabolic process"/>
    <property type="evidence" value="ECO:0007669"/>
    <property type="project" value="InterPro"/>
</dbReference>
<dbReference type="SUPFAM" id="SSF53850">
    <property type="entry name" value="Periplasmic binding protein-like II"/>
    <property type="match status" value="1"/>
</dbReference>
<protein>
    <recommendedName>
        <fullName evidence="3">Solute-binding protein family 3/N-terminal domain-containing protein</fullName>
    </recommendedName>
</protein>
<gene>
    <name evidence="4" type="ORF">DAMO_0113</name>
</gene>
<dbReference type="PATRIC" id="fig|671143.5.peg.98"/>
<feature type="chain" id="PRO_5003074609" description="Solute-binding protein family 3/N-terminal domain-containing protein" evidence="2">
    <location>
        <begin position="30"/>
        <end position="298"/>
    </location>
</feature>
<dbReference type="Gene3D" id="3.40.190.10">
    <property type="entry name" value="Periplasmic binding protein-like II"/>
    <property type="match status" value="2"/>
</dbReference>
<accession>D5MI79</accession>
<dbReference type="AlphaFoldDB" id="D5MI79"/>
<reference evidence="4 5" key="1">
    <citation type="journal article" date="2010" name="Nature">
        <title>Nitrite-driven anaerobic methane oxidation by oxygenic bacteria.</title>
        <authorList>
            <person name="Ettwig K.F."/>
            <person name="Butler M.K."/>
            <person name="Le Paslier D."/>
            <person name="Pelletier E."/>
            <person name="Mangenot S."/>
            <person name="Kuypers M.M.M."/>
            <person name="Schreiber F."/>
            <person name="Dutilh B.E."/>
            <person name="Zedelius J."/>
            <person name="de Beer D."/>
            <person name="Gloerich J."/>
            <person name="Wessels H.J.C.T."/>
            <person name="van Allen T."/>
            <person name="Luesken F."/>
            <person name="Wu M."/>
            <person name="van de Pas-Schoonen K.T."/>
            <person name="Op den Camp H.J.M."/>
            <person name="Janssen-Megens E.M."/>
            <person name="Francoijs K-J."/>
            <person name="Stunnenberg H."/>
            <person name="Weissenbach J."/>
            <person name="Jetten M.S.M."/>
            <person name="Strous M."/>
        </authorList>
    </citation>
    <scope>NUCLEOTIDE SEQUENCE [LARGE SCALE GENOMIC DNA]</scope>
</reference>
<feature type="domain" description="Solute-binding protein family 3/N-terminal" evidence="3">
    <location>
        <begin position="38"/>
        <end position="276"/>
    </location>
</feature>
<dbReference type="Pfam" id="PF00497">
    <property type="entry name" value="SBP_bac_3"/>
    <property type="match status" value="1"/>
</dbReference>
<dbReference type="PANTHER" id="PTHR35936:SF17">
    <property type="entry name" value="ARGININE-BINDING EXTRACELLULAR PROTEIN ARTP"/>
    <property type="match status" value="1"/>
</dbReference>
<feature type="signal peptide" evidence="2">
    <location>
        <begin position="1"/>
        <end position="29"/>
    </location>
</feature>
<dbReference type="KEGG" id="mox:DAMO_0113"/>